<evidence type="ECO:0000313" key="2">
    <source>
        <dbReference type="Proteomes" id="UP000280307"/>
    </source>
</evidence>
<comment type="caution">
    <text evidence="1">The sequence shown here is derived from an EMBL/GenBank/DDBJ whole genome shotgun (WGS) entry which is preliminary data.</text>
</comment>
<accession>A0A426U3B2</accession>
<proteinExistence type="predicted"/>
<dbReference type="AlphaFoldDB" id="A0A426U3B2"/>
<organism evidence="1 2">
    <name type="scientific">Candidatus Viridilinea halotolerans</name>
    <dbReference type="NCBI Taxonomy" id="2491704"/>
    <lineage>
        <taxon>Bacteria</taxon>
        <taxon>Bacillati</taxon>
        <taxon>Chloroflexota</taxon>
        <taxon>Chloroflexia</taxon>
        <taxon>Chloroflexales</taxon>
        <taxon>Chloroflexineae</taxon>
        <taxon>Oscillochloridaceae</taxon>
        <taxon>Candidatus Viridilinea</taxon>
    </lineage>
</organism>
<dbReference type="EMBL" id="RSAS01000285">
    <property type="protein sequence ID" value="RRR74276.1"/>
    <property type="molecule type" value="Genomic_DNA"/>
</dbReference>
<reference evidence="1 2" key="1">
    <citation type="submission" date="2018-12" db="EMBL/GenBank/DDBJ databases">
        <title>Genome Sequence of Candidatus Viridilinea halotolerans isolated from saline sulfide-rich spring.</title>
        <authorList>
            <person name="Grouzdev D.S."/>
            <person name="Burganskaya E.I."/>
            <person name="Krutkina M.S."/>
            <person name="Sukhacheva M.V."/>
            <person name="Gorlenko V.M."/>
        </authorList>
    </citation>
    <scope>NUCLEOTIDE SEQUENCE [LARGE SCALE GENOMIC DNA]</scope>
    <source>
        <strain evidence="1">Chok-6</strain>
    </source>
</reference>
<protein>
    <submittedName>
        <fullName evidence="1">Uncharacterized protein</fullName>
    </submittedName>
</protein>
<sequence length="259" mass="28602">MLSGDTFALPCCANASSGALRPLSATAPRPTIEAYVRPALAVRMERLRPTIIAAAQRHNRSAISQMSDEEFAAVIALVLYNENFGWLEDDLVLLRHVAPFYQDLQRHANQRIPGSNFSVWPANLRPSVALEILRHELPLPANRVATIPIAVSGSQIDPQNFSDTNQLLAAINAEISRDDLAVAYLAANLERGMLRAAYEGTPVNWRTLAAWHNQGIVDPVQIRANPTSRDYVRRASAYLPAARALIAPRSSEWPPLAWR</sequence>
<dbReference type="Proteomes" id="UP000280307">
    <property type="component" value="Unassembled WGS sequence"/>
</dbReference>
<name>A0A426U3B2_9CHLR</name>
<gene>
    <name evidence="1" type="ORF">EI684_07495</name>
</gene>
<evidence type="ECO:0000313" key="1">
    <source>
        <dbReference type="EMBL" id="RRR74276.1"/>
    </source>
</evidence>